<sequence length="297" mass="33062">MGGRGRVKRQQVDTEDGWTVITHGLSNLSVGQGKKKGKGKAGSSNAQAGSMPDPVQGLTAEKLLQDFDNRTEKWETTACAQHLGSALAKREWAVDGAVCIGIGSFSRDWEHRHRAMWQLVLFMTVVAHLRDSNAEVKLHAQEPAFTSIDHEFLSLLSVHVCTDDIAAHITPRTFVFSPFVDWYILLPIFLKDKDPVLYVGNEILDDYTAFAQSEDKRAKLAECNGLGKKWVEKREMAKMGDFEMHPHALNGMVVYWLVEREESEENEEILGSEQEKEAEEHSTTTEHGQGMGAAAGP</sequence>
<feature type="compositionally biased region" description="Low complexity" evidence="1">
    <location>
        <begin position="41"/>
        <end position="50"/>
    </location>
</feature>
<feature type="compositionally biased region" description="Basic and acidic residues" evidence="1">
    <location>
        <begin position="273"/>
        <end position="284"/>
    </location>
</feature>
<evidence type="ECO:0000256" key="1">
    <source>
        <dbReference type="SAM" id="MobiDB-lite"/>
    </source>
</evidence>
<evidence type="ECO:0000313" key="4">
    <source>
        <dbReference type="Proteomes" id="UP000193240"/>
    </source>
</evidence>
<dbReference type="AlphaFoldDB" id="A0A1Y2M0R2"/>
<dbReference type="Proteomes" id="UP000193240">
    <property type="component" value="Unassembled WGS sequence"/>
</dbReference>
<protein>
    <recommendedName>
        <fullName evidence="2">SRR1-like domain-containing protein</fullName>
    </recommendedName>
</protein>
<dbReference type="PANTHER" id="PTHR42080:SF1">
    <property type="entry name" value="SRR1-LIKE DOMAIN-CONTAINING PROTEIN"/>
    <property type="match status" value="1"/>
</dbReference>
<dbReference type="Pfam" id="PF07985">
    <property type="entry name" value="SRR1"/>
    <property type="match status" value="1"/>
</dbReference>
<dbReference type="STRING" id="105696.A0A1Y2M0R2"/>
<feature type="region of interest" description="Disordered" evidence="1">
    <location>
        <begin position="264"/>
        <end position="297"/>
    </location>
</feature>
<dbReference type="OMA" id="EHAFWNM"/>
<dbReference type="PANTHER" id="PTHR42080">
    <property type="entry name" value="SRR1 DOMAIN-CONTAINING PROTEIN"/>
    <property type="match status" value="1"/>
</dbReference>
<dbReference type="InterPro" id="IPR012942">
    <property type="entry name" value="SRR1-like"/>
</dbReference>
<proteinExistence type="predicted"/>
<dbReference type="InParanoid" id="A0A1Y2M0R2"/>
<keyword evidence="4" id="KW-1185">Reference proteome</keyword>
<evidence type="ECO:0000313" key="3">
    <source>
        <dbReference type="EMBL" id="OSS49379.1"/>
    </source>
</evidence>
<evidence type="ECO:0000259" key="2">
    <source>
        <dbReference type="Pfam" id="PF07985"/>
    </source>
</evidence>
<feature type="region of interest" description="Disordered" evidence="1">
    <location>
        <begin position="29"/>
        <end position="55"/>
    </location>
</feature>
<name>A0A1Y2M0R2_EPING</name>
<dbReference type="EMBL" id="KZ107844">
    <property type="protein sequence ID" value="OSS49379.1"/>
    <property type="molecule type" value="Genomic_DNA"/>
</dbReference>
<gene>
    <name evidence="3" type="ORF">B5807_05596</name>
</gene>
<accession>A0A1Y2M0R2</accession>
<reference evidence="3 4" key="1">
    <citation type="journal article" date="2017" name="Genome Announc.">
        <title>Genome sequence of the saprophytic ascomycete Epicoccum nigrum ICMP 19927 strain isolated from New Zealand.</title>
        <authorList>
            <person name="Fokin M."/>
            <person name="Fleetwood D."/>
            <person name="Weir B.S."/>
            <person name="Villas-Boas S.G."/>
        </authorList>
    </citation>
    <scope>NUCLEOTIDE SEQUENCE [LARGE SCALE GENOMIC DNA]</scope>
    <source>
        <strain evidence="3 4">ICMP 19927</strain>
    </source>
</reference>
<feature type="domain" description="SRR1-like" evidence="2">
    <location>
        <begin position="88"/>
        <end position="256"/>
    </location>
</feature>
<organism evidence="3 4">
    <name type="scientific">Epicoccum nigrum</name>
    <name type="common">Soil fungus</name>
    <name type="synonym">Epicoccum purpurascens</name>
    <dbReference type="NCBI Taxonomy" id="105696"/>
    <lineage>
        <taxon>Eukaryota</taxon>
        <taxon>Fungi</taxon>
        <taxon>Dikarya</taxon>
        <taxon>Ascomycota</taxon>
        <taxon>Pezizomycotina</taxon>
        <taxon>Dothideomycetes</taxon>
        <taxon>Pleosporomycetidae</taxon>
        <taxon>Pleosporales</taxon>
        <taxon>Pleosporineae</taxon>
        <taxon>Didymellaceae</taxon>
        <taxon>Epicoccum</taxon>
    </lineage>
</organism>